<evidence type="ECO:0000313" key="5">
    <source>
        <dbReference type="Proteomes" id="UP001059836"/>
    </source>
</evidence>
<dbReference type="Gene3D" id="3.40.50.450">
    <property type="match status" value="1"/>
</dbReference>
<organism evidence="4 5">
    <name type="scientific">Gordonia pseudamarae</name>
    <dbReference type="NCBI Taxonomy" id="2831662"/>
    <lineage>
        <taxon>Bacteria</taxon>
        <taxon>Bacillati</taxon>
        <taxon>Actinomycetota</taxon>
        <taxon>Actinomycetes</taxon>
        <taxon>Mycobacteriales</taxon>
        <taxon>Gordoniaceae</taxon>
        <taxon>Gordonia</taxon>
    </lineage>
</organism>
<accession>A0ABX6IGM5</accession>
<evidence type="ECO:0000256" key="1">
    <source>
        <dbReference type="ARBA" id="ARBA00006525"/>
    </source>
</evidence>
<feature type="domain" description="DprA winged helix" evidence="3">
    <location>
        <begin position="315"/>
        <end position="372"/>
    </location>
</feature>
<evidence type="ECO:0000259" key="3">
    <source>
        <dbReference type="Pfam" id="PF17782"/>
    </source>
</evidence>
<dbReference type="SUPFAM" id="SSF102405">
    <property type="entry name" value="MCP/YpsA-like"/>
    <property type="match status" value="1"/>
</dbReference>
<dbReference type="PANTHER" id="PTHR43022:SF1">
    <property type="entry name" value="PROTEIN SMF"/>
    <property type="match status" value="1"/>
</dbReference>
<keyword evidence="5" id="KW-1185">Reference proteome</keyword>
<dbReference type="PANTHER" id="PTHR43022">
    <property type="entry name" value="PROTEIN SMF"/>
    <property type="match status" value="1"/>
</dbReference>
<sequence>MAERSDEAMRAWAYLARVAEPPCAPVARLVAELGAVEAAGAIRGRLVPAGHEAVLAATEARADSDRAAADLEAASRMGARLVSPEDEEWPGWPLLALGRSGTGSRDGEPLALWVRGPHRLDEVASESVAVVGARAASSYGESVAGRLAGELCDRGWAVMSGGAFGIDGAAHRASLLAGGRTTAVLASGIDRAYPTAHARLLSEIADRGLLVSEYPPGTTAAKHRFITRNRLVAALSEAVVVVEAGRRSGAANTAAWARGLGRPVGAFPGPVTSAASVGCHRLIADDLAQLVFNTDTVVSMVRPDGGGDPGRGCERDTDGLSEDQRRVHDAIPGRGAATIDEIAYASGVGVGMVRSALAAMEVAGLVRGDGGGWRLA</sequence>
<dbReference type="Pfam" id="PF17782">
    <property type="entry name" value="WHD_DprA"/>
    <property type="match status" value="1"/>
</dbReference>
<feature type="domain" description="Smf/DprA SLOG" evidence="2">
    <location>
        <begin position="106"/>
        <end position="300"/>
    </location>
</feature>
<reference evidence="4" key="1">
    <citation type="journal article" date="2021" name="Nat. Microbiol.">
        <title>Cocultivation of an ultrasmall environmental parasitic bacterium with lytic ability against bacteria associated with wastewater foams.</title>
        <authorList>
            <person name="Batinovic S."/>
            <person name="Rose J.J.A."/>
            <person name="Ratcliffe J."/>
            <person name="Seviour R.J."/>
            <person name="Petrovski S."/>
        </authorList>
    </citation>
    <scope>NUCLEOTIDE SEQUENCE</scope>
    <source>
        <strain evidence="4">CON9</strain>
    </source>
</reference>
<dbReference type="Pfam" id="PF02481">
    <property type="entry name" value="DNA_processg_A"/>
    <property type="match status" value="1"/>
</dbReference>
<dbReference type="InterPro" id="IPR041614">
    <property type="entry name" value="DprA_WH"/>
</dbReference>
<evidence type="ECO:0000259" key="2">
    <source>
        <dbReference type="Pfam" id="PF02481"/>
    </source>
</evidence>
<dbReference type="NCBIfam" id="TIGR00732">
    <property type="entry name" value="dprA"/>
    <property type="match status" value="1"/>
</dbReference>
<dbReference type="Gene3D" id="1.10.10.10">
    <property type="entry name" value="Winged helix-like DNA-binding domain superfamily/Winged helix DNA-binding domain"/>
    <property type="match status" value="1"/>
</dbReference>
<gene>
    <name evidence="4" type="primary">dprA</name>
    <name evidence="4" type="ORF">GII31_09070</name>
</gene>
<protein>
    <submittedName>
        <fullName evidence="4">DNA-protecting protein DprA</fullName>
    </submittedName>
</protein>
<dbReference type="InterPro" id="IPR003488">
    <property type="entry name" value="DprA"/>
</dbReference>
<dbReference type="Proteomes" id="UP001059836">
    <property type="component" value="Chromosome"/>
</dbReference>
<comment type="similarity">
    <text evidence="1">Belongs to the DprA/Smf family.</text>
</comment>
<dbReference type="RefSeq" id="WP_213248839.1">
    <property type="nucleotide sequence ID" value="NZ_CP045806.1"/>
</dbReference>
<dbReference type="InterPro" id="IPR036388">
    <property type="entry name" value="WH-like_DNA-bd_sf"/>
</dbReference>
<proteinExistence type="inferred from homology"/>
<dbReference type="InterPro" id="IPR057666">
    <property type="entry name" value="DrpA_SLOG"/>
</dbReference>
<name>A0ABX6IGM5_9ACTN</name>
<evidence type="ECO:0000313" key="4">
    <source>
        <dbReference type="EMBL" id="QHN35026.1"/>
    </source>
</evidence>
<dbReference type="EMBL" id="CP045809">
    <property type="protein sequence ID" value="QHN35026.1"/>
    <property type="molecule type" value="Genomic_DNA"/>
</dbReference>